<dbReference type="Proteomes" id="UP000626026">
    <property type="component" value="Unassembled WGS sequence"/>
</dbReference>
<feature type="region of interest" description="Disordered" evidence="1">
    <location>
        <begin position="1"/>
        <end position="68"/>
    </location>
</feature>
<organism evidence="2 3">
    <name type="scientific">Teichococcus aerophilus</name>
    <dbReference type="NCBI Taxonomy" id="1224513"/>
    <lineage>
        <taxon>Bacteria</taxon>
        <taxon>Pseudomonadati</taxon>
        <taxon>Pseudomonadota</taxon>
        <taxon>Alphaproteobacteria</taxon>
        <taxon>Acetobacterales</taxon>
        <taxon>Roseomonadaceae</taxon>
        <taxon>Roseomonas</taxon>
    </lineage>
</organism>
<reference evidence="2 3" key="1">
    <citation type="journal article" date="2013" name="Int. J. Syst. Evol. Microbiol.">
        <title>Roseomonas aerophila sp. nov., isolated from air.</title>
        <authorList>
            <person name="Kim S.J."/>
            <person name="Weon H.Y."/>
            <person name="Ahn J.H."/>
            <person name="Hong S.B."/>
            <person name="Seok S.J."/>
            <person name="Whang K.S."/>
            <person name="Kwon S.W."/>
        </authorList>
    </citation>
    <scope>NUCLEOTIDE SEQUENCE [LARGE SCALE GENOMIC DNA]</scope>
    <source>
        <strain evidence="2 3">NBRC 108923</strain>
    </source>
</reference>
<gene>
    <name evidence="2" type="ORF">IBL26_07820</name>
</gene>
<protein>
    <recommendedName>
        <fullName evidence="4">PepSY domain-containing protein</fullName>
    </recommendedName>
</protein>
<evidence type="ECO:0008006" key="4">
    <source>
        <dbReference type="Google" id="ProtNLM"/>
    </source>
</evidence>
<keyword evidence="3" id="KW-1185">Reference proteome</keyword>
<feature type="compositionally biased region" description="Low complexity" evidence="1">
    <location>
        <begin position="1"/>
        <end position="42"/>
    </location>
</feature>
<feature type="non-terminal residue" evidence="2">
    <location>
        <position position="1"/>
    </location>
</feature>
<sequence length="104" mass="10227">GTAPGATGSTTAAPGTAPSAAPGAAAPRTDATPTTATPAAGANSFTEGQARSRIEGAGYTDVQNLRKDDQGVWRGQAMRNGTRSDVGLDFQGNVVVGNAPAASR</sequence>
<proteinExistence type="predicted"/>
<evidence type="ECO:0000313" key="2">
    <source>
        <dbReference type="EMBL" id="MBC9206740.1"/>
    </source>
</evidence>
<name>A0ABR7RKU4_9PROT</name>
<evidence type="ECO:0000256" key="1">
    <source>
        <dbReference type="SAM" id="MobiDB-lite"/>
    </source>
</evidence>
<comment type="caution">
    <text evidence="2">The sequence shown here is derived from an EMBL/GenBank/DDBJ whole genome shotgun (WGS) entry which is preliminary data.</text>
</comment>
<accession>A0ABR7RKU4</accession>
<dbReference type="EMBL" id="JACTVA010000010">
    <property type="protein sequence ID" value="MBC9206740.1"/>
    <property type="molecule type" value="Genomic_DNA"/>
</dbReference>
<evidence type="ECO:0000313" key="3">
    <source>
        <dbReference type="Proteomes" id="UP000626026"/>
    </source>
</evidence>